<protein>
    <submittedName>
        <fullName evidence="1">Uncharacterized protein</fullName>
    </submittedName>
</protein>
<dbReference type="AlphaFoldDB" id="A0A182IEY4"/>
<accession>A0A182IEY4</accession>
<keyword evidence="2" id="KW-1185">Reference proteome</keyword>
<proteinExistence type="predicted"/>
<dbReference type="Proteomes" id="UP000075840">
    <property type="component" value="Unassembled WGS sequence"/>
</dbReference>
<reference evidence="1" key="1">
    <citation type="submission" date="2022-08" db="UniProtKB">
        <authorList>
            <consortium name="EnsemblMetazoa"/>
        </authorList>
    </citation>
    <scope>IDENTIFICATION</scope>
    <source>
        <strain evidence="1">Dongola</strain>
    </source>
</reference>
<name>A0A182IEY4_ANOAR</name>
<organism evidence="1 2">
    <name type="scientific">Anopheles arabiensis</name>
    <name type="common">Mosquito</name>
    <dbReference type="NCBI Taxonomy" id="7173"/>
    <lineage>
        <taxon>Eukaryota</taxon>
        <taxon>Metazoa</taxon>
        <taxon>Ecdysozoa</taxon>
        <taxon>Arthropoda</taxon>
        <taxon>Hexapoda</taxon>
        <taxon>Insecta</taxon>
        <taxon>Pterygota</taxon>
        <taxon>Neoptera</taxon>
        <taxon>Endopterygota</taxon>
        <taxon>Diptera</taxon>
        <taxon>Nematocera</taxon>
        <taxon>Culicoidea</taxon>
        <taxon>Culicidae</taxon>
        <taxon>Anophelinae</taxon>
        <taxon>Anopheles</taxon>
    </lineage>
</organism>
<sequence length="27" mass="2857">MLLVLLSVQDTIVHCPVSVFSPAVCSV</sequence>
<dbReference type="EMBL" id="APCN01005945">
    <property type="status" value="NOT_ANNOTATED_CDS"/>
    <property type="molecule type" value="Genomic_DNA"/>
</dbReference>
<dbReference type="VEuPathDB" id="VectorBase:AARA014059"/>
<evidence type="ECO:0000313" key="2">
    <source>
        <dbReference type="Proteomes" id="UP000075840"/>
    </source>
</evidence>
<evidence type="ECO:0000313" key="1">
    <source>
        <dbReference type="EnsemblMetazoa" id="AARA014059-PA"/>
    </source>
</evidence>
<dbReference type="EnsemblMetazoa" id="AARA014059-RA">
    <property type="protein sequence ID" value="AARA014059-PA"/>
    <property type="gene ID" value="AARA014059"/>
</dbReference>